<evidence type="ECO:0000256" key="1">
    <source>
        <dbReference type="SAM" id="MobiDB-lite"/>
    </source>
</evidence>
<evidence type="ECO:0000313" key="2">
    <source>
        <dbReference type="EMBL" id="KAJ8394582.1"/>
    </source>
</evidence>
<protein>
    <submittedName>
        <fullName evidence="2">Uncharacterized protein</fullName>
    </submittedName>
</protein>
<organism evidence="2 3">
    <name type="scientific">Aldrovandia affinis</name>
    <dbReference type="NCBI Taxonomy" id="143900"/>
    <lineage>
        <taxon>Eukaryota</taxon>
        <taxon>Metazoa</taxon>
        <taxon>Chordata</taxon>
        <taxon>Craniata</taxon>
        <taxon>Vertebrata</taxon>
        <taxon>Euteleostomi</taxon>
        <taxon>Actinopterygii</taxon>
        <taxon>Neopterygii</taxon>
        <taxon>Teleostei</taxon>
        <taxon>Notacanthiformes</taxon>
        <taxon>Halosauridae</taxon>
        <taxon>Aldrovandia</taxon>
    </lineage>
</organism>
<evidence type="ECO:0000313" key="3">
    <source>
        <dbReference type="Proteomes" id="UP001221898"/>
    </source>
</evidence>
<dbReference type="Proteomes" id="UP001221898">
    <property type="component" value="Unassembled WGS sequence"/>
</dbReference>
<reference evidence="2" key="1">
    <citation type="journal article" date="2023" name="Science">
        <title>Genome structures resolve the early diversification of teleost fishes.</title>
        <authorList>
            <person name="Parey E."/>
            <person name="Louis A."/>
            <person name="Montfort J."/>
            <person name="Bouchez O."/>
            <person name="Roques C."/>
            <person name="Iampietro C."/>
            <person name="Lluch J."/>
            <person name="Castinel A."/>
            <person name="Donnadieu C."/>
            <person name="Desvignes T."/>
            <person name="Floi Bucao C."/>
            <person name="Jouanno E."/>
            <person name="Wen M."/>
            <person name="Mejri S."/>
            <person name="Dirks R."/>
            <person name="Jansen H."/>
            <person name="Henkel C."/>
            <person name="Chen W.J."/>
            <person name="Zahm M."/>
            <person name="Cabau C."/>
            <person name="Klopp C."/>
            <person name="Thompson A.W."/>
            <person name="Robinson-Rechavi M."/>
            <person name="Braasch I."/>
            <person name="Lecointre G."/>
            <person name="Bobe J."/>
            <person name="Postlethwait J.H."/>
            <person name="Berthelot C."/>
            <person name="Roest Crollius H."/>
            <person name="Guiguen Y."/>
        </authorList>
    </citation>
    <scope>NUCLEOTIDE SEQUENCE</scope>
    <source>
        <strain evidence="2">NC1722</strain>
    </source>
</reference>
<dbReference type="AlphaFoldDB" id="A0AAD7S2K0"/>
<proteinExistence type="predicted"/>
<feature type="compositionally biased region" description="Polar residues" evidence="1">
    <location>
        <begin position="34"/>
        <end position="51"/>
    </location>
</feature>
<comment type="caution">
    <text evidence="2">The sequence shown here is derived from an EMBL/GenBank/DDBJ whole genome shotgun (WGS) entry which is preliminary data.</text>
</comment>
<sequence>MASEALSGPEACGMTGPELHRHAVPSPPIPHQMQHGNRSSAAGASPRQQLTKPVPVGSTCPCSSPFDFIIRSCCPETVRFAIRQHICEAHEGTAT</sequence>
<feature type="region of interest" description="Disordered" evidence="1">
    <location>
        <begin position="1"/>
        <end position="55"/>
    </location>
</feature>
<name>A0AAD7S2K0_9TELE</name>
<dbReference type="EMBL" id="JAINUG010000124">
    <property type="protein sequence ID" value="KAJ8394582.1"/>
    <property type="molecule type" value="Genomic_DNA"/>
</dbReference>
<gene>
    <name evidence="2" type="ORF">AAFF_G00043850</name>
</gene>
<accession>A0AAD7S2K0</accession>
<keyword evidence="3" id="KW-1185">Reference proteome</keyword>